<reference evidence="2 3" key="1">
    <citation type="journal article" date="2020" name="Biotechnol. Biofuels">
        <title>New insights from the biogas microbiome by comprehensive genome-resolved metagenomics of nearly 1600 species originating from multiple anaerobic digesters.</title>
        <authorList>
            <person name="Campanaro S."/>
            <person name="Treu L."/>
            <person name="Rodriguez-R L.M."/>
            <person name="Kovalovszki A."/>
            <person name="Ziels R.M."/>
            <person name="Maus I."/>
            <person name="Zhu X."/>
            <person name="Kougias P.G."/>
            <person name="Basile A."/>
            <person name="Luo G."/>
            <person name="Schluter A."/>
            <person name="Konstantinidis K.T."/>
            <person name="Angelidaki I."/>
        </authorList>
    </citation>
    <scope>NUCLEOTIDE SEQUENCE [LARGE SCALE GENOMIC DNA]</scope>
    <source>
        <strain evidence="2">AS05jafATM_4</strain>
    </source>
</reference>
<dbReference type="AlphaFoldDB" id="A0A7C7DA74"/>
<gene>
    <name evidence="2" type="ORF">GX523_09515</name>
</gene>
<comment type="caution">
    <text evidence="2">The sequence shown here is derived from an EMBL/GenBank/DDBJ whole genome shotgun (WGS) entry which is preliminary data.</text>
</comment>
<name>A0A7C7DA74_9FIRM</name>
<accession>A0A7C7DA74</accession>
<feature type="non-terminal residue" evidence="2">
    <location>
        <position position="275"/>
    </location>
</feature>
<evidence type="ECO:0000259" key="1">
    <source>
        <dbReference type="Pfam" id="PF12671"/>
    </source>
</evidence>
<evidence type="ECO:0000313" key="2">
    <source>
        <dbReference type="EMBL" id="HHY26960.1"/>
    </source>
</evidence>
<dbReference type="Pfam" id="PF12671">
    <property type="entry name" value="Amidase_6"/>
    <property type="match status" value="1"/>
</dbReference>
<proteinExistence type="predicted"/>
<dbReference type="InterPro" id="IPR024301">
    <property type="entry name" value="Amidase_6"/>
</dbReference>
<dbReference type="EMBL" id="DUTF01000221">
    <property type="protein sequence ID" value="HHY26960.1"/>
    <property type="molecule type" value="Genomic_DNA"/>
</dbReference>
<organism evidence="2 3">
    <name type="scientific">Desulfitobacterium dehalogenans</name>
    <dbReference type="NCBI Taxonomy" id="36854"/>
    <lineage>
        <taxon>Bacteria</taxon>
        <taxon>Bacillati</taxon>
        <taxon>Bacillota</taxon>
        <taxon>Clostridia</taxon>
        <taxon>Eubacteriales</taxon>
        <taxon>Desulfitobacteriaceae</taxon>
        <taxon>Desulfitobacterium</taxon>
    </lineage>
</organism>
<feature type="domain" description="Putative amidase" evidence="1">
    <location>
        <begin position="155"/>
        <end position="273"/>
    </location>
</feature>
<sequence length="275" mass="31317">MDQPILSFLQDKSTTHQNVTNLYKTYKDNYNVQVKLLENTRAENKATLKFQVITTYNLLDSPDVDTEVSDELYVLYDYDKKLITDFYTPYNYYDLSVRDQDLTLLKNINQPFSLTPELTAKMKELKVDINKVYKAQESNELTNDTISTRTSFLRPESIVIYARHNYNRVSPYSGNGRVPYLDFSLLDGAHDCTNFVSHALLAGGAGVYDTGGSGISSTGWYYRDMNNRSSSWAGVNELYTFLTTNRTPNTPSGISNPYTNNIGYWSTGDILQLGY</sequence>
<evidence type="ECO:0000313" key="3">
    <source>
        <dbReference type="Proteomes" id="UP000553059"/>
    </source>
</evidence>
<protein>
    <recommendedName>
        <fullName evidence="1">Putative amidase domain-containing protein</fullName>
    </recommendedName>
</protein>
<dbReference type="Proteomes" id="UP000553059">
    <property type="component" value="Unassembled WGS sequence"/>
</dbReference>